<dbReference type="Proteomes" id="UP000316008">
    <property type="component" value="Unassembled WGS sequence"/>
</dbReference>
<gene>
    <name evidence="2" type="ORF">FO442_13150</name>
</gene>
<dbReference type="InterPro" id="IPR036761">
    <property type="entry name" value="TTHA0802/YceI-like_sf"/>
</dbReference>
<keyword evidence="3" id="KW-1185">Reference proteome</keyword>
<comment type="caution">
    <text evidence="2">The sequence shown here is derived from an EMBL/GenBank/DDBJ whole genome shotgun (WGS) entry which is preliminary data.</text>
</comment>
<dbReference type="OrthoDB" id="9811006at2"/>
<organism evidence="2 3">
    <name type="scientific">Fluviicola chungangensis</name>
    <dbReference type="NCBI Taxonomy" id="2597671"/>
    <lineage>
        <taxon>Bacteria</taxon>
        <taxon>Pseudomonadati</taxon>
        <taxon>Bacteroidota</taxon>
        <taxon>Flavobacteriia</taxon>
        <taxon>Flavobacteriales</taxon>
        <taxon>Crocinitomicaceae</taxon>
        <taxon>Fluviicola</taxon>
    </lineage>
</organism>
<dbReference type="Gene3D" id="2.40.128.110">
    <property type="entry name" value="Lipid/polyisoprenoid-binding, YceI-like"/>
    <property type="match status" value="1"/>
</dbReference>
<reference evidence="2 3" key="1">
    <citation type="submission" date="2019-07" db="EMBL/GenBank/DDBJ databases">
        <authorList>
            <person name="Huq M.A."/>
        </authorList>
    </citation>
    <scope>NUCLEOTIDE SEQUENCE [LARGE SCALE GENOMIC DNA]</scope>
    <source>
        <strain evidence="2 3">MAH-3</strain>
    </source>
</reference>
<dbReference type="PANTHER" id="PTHR34406:SF1">
    <property type="entry name" value="PROTEIN YCEI"/>
    <property type="match status" value="1"/>
</dbReference>
<sequence length="194" mass="21220">MKRPVTILAAAFAGLALSFTVATSSIWSLDGVHSRLGFTVKHMGISDFNGSFSNYEVKITATKEDFSDAKVELTGEINSINTANEMRDNHLKGADFFDAEKYPTFTFVSKSFTKVPKSKNEYKVVGDLTLHGVTKEVTMTAVHNGTMTHPMNKKEVSGFKMTGTINRLDFKVGGENPGLSNDVNVTADLELVKE</sequence>
<accession>A0A556MQC3</accession>
<evidence type="ECO:0000313" key="3">
    <source>
        <dbReference type="Proteomes" id="UP000316008"/>
    </source>
</evidence>
<proteinExistence type="predicted"/>
<dbReference type="SUPFAM" id="SSF101874">
    <property type="entry name" value="YceI-like"/>
    <property type="match status" value="1"/>
</dbReference>
<evidence type="ECO:0000313" key="2">
    <source>
        <dbReference type="EMBL" id="TSJ42032.1"/>
    </source>
</evidence>
<dbReference type="AlphaFoldDB" id="A0A556MQC3"/>
<feature type="domain" description="Lipid/polyisoprenoid-binding YceI-like" evidence="1">
    <location>
        <begin position="26"/>
        <end position="192"/>
    </location>
</feature>
<evidence type="ECO:0000259" key="1">
    <source>
        <dbReference type="SMART" id="SM00867"/>
    </source>
</evidence>
<name>A0A556MQC3_9FLAO</name>
<dbReference type="RefSeq" id="WP_144333663.1">
    <property type="nucleotide sequence ID" value="NZ_VLPL01000006.1"/>
</dbReference>
<dbReference type="Pfam" id="PF04264">
    <property type="entry name" value="YceI"/>
    <property type="match status" value="1"/>
</dbReference>
<dbReference type="PANTHER" id="PTHR34406">
    <property type="entry name" value="PROTEIN YCEI"/>
    <property type="match status" value="1"/>
</dbReference>
<dbReference type="InterPro" id="IPR007372">
    <property type="entry name" value="Lipid/polyisoprenoid-bd_YceI"/>
</dbReference>
<protein>
    <submittedName>
        <fullName evidence="2">YceI family protein</fullName>
    </submittedName>
</protein>
<dbReference type="SMART" id="SM00867">
    <property type="entry name" value="YceI"/>
    <property type="match status" value="1"/>
</dbReference>
<dbReference type="EMBL" id="VLPL01000006">
    <property type="protein sequence ID" value="TSJ42032.1"/>
    <property type="molecule type" value="Genomic_DNA"/>
</dbReference>